<protein>
    <submittedName>
        <fullName evidence="2">Uncharacterized protein</fullName>
    </submittedName>
</protein>
<gene>
    <name evidence="2" type="ORF">Gasu_30680</name>
</gene>
<dbReference type="Proteomes" id="UP000030680">
    <property type="component" value="Unassembled WGS sequence"/>
</dbReference>
<dbReference type="GeneID" id="17088413"/>
<reference evidence="3" key="1">
    <citation type="journal article" date="2013" name="Science">
        <title>Gene transfer from bacteria and archaea facilitated evolution of an extremophilic eukaryote.</title>
        <authorList>
            <person name="Schonknecht G."/>
            <person name="Chen W.H."/>
            <person name="Ternes C.M."/>
            <person name="Barbier G.G."/>
            <person name="Shrestha R.P."/>
            <person name="Stanke M."/>
            <person name="Brautigam A."/>
            <person name="Baker B.J."/>
            <person name="Banfield J.F."/>
            <person name="Garavito R.M."/>
            <person name="Carr K."/>
            <person name="Wilkerson C."/>
            <person name="Rensing S.A."/>
            <person name="Gagneul D."/>
            <person name="Dickenson N.E."/>
            <person name="Oesterhelt C."/>
            <person name="Lercher M.J."/>
            <person name="Weber A.P."/>
        </authorList>
    </citation>
    <scope>NUCLEOTIDE SEQUENCE [LARGE SCALE GENOMIC DNA]</scope>
    <source>
        <strain evidence="3">074W</strain>
    </source>
</reference>
<dbReference type="KEGG" id="gsl:Gasu_30680"/>
<keyword evidence="1" id="KW-1133">Transmembrane helix</keyword>
<name>M2XHR7_GALSU</name>
<accession>M2XHR7</accession>
<evidence type="ECO:0000313" key="3">
    <source>
        <dbReference type="Proteomes" id="UP000030680"/>
    </source>
</evidence>
<dbReference type="AlphaFoldDB" id="M2XHR7"/>
<evidence type="ECO:0000313" key="2">
    <source>
        <dbReference type="EMBL" id="EME29632.1"/>
    </source>
</evidence>
<keyword evidence="1" id="KW-0812">Transmembrane</keyword>
<dbReference type="EMBL" id="KB454507">
    <property type="protein sequence ID" value="EME29632.1"/>
    <property type="molecule type" value="Genomic_DNA"/>
</dbReference>
<dbReference type="RefSeq" id="XP_005706152.1">
    <property type="nucleotide sequence ID" value="XM_005706095.1"/>
</dbReference>
<evidence type="ECO:0000256" key="1">
    <source>
        <dbReference type="SAM" id="Phobius"/>
    </source>
</evidence>
<feature type="transmembrane region" description="Helical" evidence="1">
    <location>
        <begin position="56"/>
        <end position="74"/>
    </location>
</feature>
<dbReference type="Gramene" id="EME29632">
    <property type="protein sequence ID" value="EME29632"/>
    <property type="gene ID" value="Gasu_30680"/>
</dbReference>
<sequence length="91" mass="10135">MNQDNQSSSSESDRVDNRDCPCLQGGVCSCEGSCACRIVQSKFQPWKDTAKRIRDVVIFPLISGLMLGLGTVVGRRLGEAWFYPRETYATK</sequence>
<dbReference type="OrthoDB" id="10392601at2759"/>
<organism evidence="2 3">
    <name type="scientific">Galdieria sulphuraria</name>
    <name type="common">Red alga</name>
    <dbReference type="NCBI Taxonomy" id="130081"/>
    <lineage>
        <taxon>Eukaryota</taxon>
        <taxon>Rhodophyta</taxon>
        <taxon>Bangiophyceae</taxon>
        <taxon>Galdieriales</taxon>
        <taxon>Galdieriaceae</taxon>
        <taxon>Galdieria</taxon>
    </lineage>
</organism>
<keyword evidence="3" id="KW-1185">Reference proteome</keyword>
<proteinExistence type="predicted"/>
<keyword evidence="1" id="KW-0472">Membrane</keyword>